<protein>
    <submittedName>
        <fullName evidence="1">Uncharacterized protein</fullName>
    </submittedName>
</protein>
<reference evidence="1" key="1">
    <citation type="submission" date="2014-11" db="EMBL/GenBank/DDBJ databases">
        <authorList>
            <person name="Amaro Gonzalez C."/>
        </authorList>
    </citation>
    <scope>NUCLEOTIDE SEQUENCE</scope>
</reference>
<dbReference type="AlphaFoldDB" id="A0A0E9XGE2"/>
<accession>A0A0E9XGE2</accession>
<reference evidence="1" key="2">
    <citation type="journal article" date="2015" name="Fish Shellfish Immunol.">
        <title>Early steps in the European eel (Anguilla anguilla)-Vibrio vulnificus interaction in the gills: Role of the RtxA13 toxin.</title>
        <authorList>
            <person name="Callol A."/>
            <person name="Pajuelo D."/>
            <person name="Ebbesson L."/>
            <person name="Teles M."/>
            <person name="MacKenzie S."/>
            <person name="Amaro C."/>
        </authorList>
    </citation>
    <scope>NUCLEOTIDE SEQUENCE</scope>
</reference>
<name>A0A0E9XGE2_ANGAN</name>
<organism evidence="1">
    <name type="scientific">Anguilla anguilla</name>
    <name type="common">European freshwater eel</name>
    <name type="synonym">Muraena anguilla</name>
    <dbReference type="NCBI Taxonomy" id="7936"/>
    <lineage>
        <taxon>Eukaryota</taxon>
        <taxon>Metazoa</taxon>
        <taxon>Chordata</taxon>
        <taxon>Craniata</taxon>
        <taxon>Vertebrata</taxon>
        <taxon>Euteleostomi</taxon>
        <taxon>Actinopterygii</taxon>
        <taxon>Neopterygii</taxon>
        <taxon>Teleostei</taxon>
        <taxon>Anguilliformes</taxon>
        <taxon>Anguillidae</taxon>
        <taxon>Anguilla</taxon>
    </lineage>
</organism>
<proteinExistence type="predicted"/>
<sequence>MVICSEAQNADAFAQFPFLSPPLGGFYFPPHLQSNDDPTCPGNNGYCPCILSDKPSLFQNLLESPVH</sequence>
<evidence type="ECO:0000313" key="1">
    <source>
        <dbReference type="EMBL" id="JAI00911.1"/>
    </source>
</evidence>
<dbReference type="EMBL" id="GBXM01007667">
    <property type="protein sequence ID" value="JAI00911.1"/>
    <property type="molecule type" value="Transcribed_RNA"/>
</dbReference>